<evidence type="ECO:0000313" key="11">
    <source>
        <dbReference type="Proteomes" id="UP000027002"/>
    </source>
</evidence>
<evidence type="ECO:0000256" key="6">
    <source>
        <dbReference type="ARBA" id="ARBA00022989"/>
    </source>
</evidence>
<evidence type="ECO:0000256" key="1">
    <source>
        <dbReference type="ARBA" id="ARBA00004477"/>
    </source>
</evidence>
<evidence type="ECO:0000256" key="8">
    <source>
        <dbReference type="ARBA" id="ARBA00045204"/>
    </source>
</evidence>
<evidence type="ECO:0000313" key="10">
    <source>
        <dbReference type="EMBL" id="QUC22081.1"/>
    </source>
</evidence>
<evidence type="ECO:0000256" key="7">
    <source>
        <dbReference type="ARBA" id="ARBA00023136"/>
    </source>
</evidence>
<evidence type="ECO:0000256" key="5">
    <source>
        <dbReference type="ARBA" id="ARBA00022824"/>
    </source>
</evidence>
<evidence type="ECO:0000256" key="2">
    <source>
        <dbReference type="ARBA" id="ARBA00005245"/>
    </source>
</evidence>
<proteinExistence type="inferred from homology"/>
<keyword evidence="6 9" id="KW-1133">Transmembrane helix</keyword>
<keyword evidence="7 9" id="KW-0472">Membrane</keyword>
<evidence type="ECO:0000256" key="4">
    <source>
        <dbReference type="ARBA" id="ARBA00022692"/>
    </source>
</evidence>
<gene>
    <name evidence="10" type="ORF">UV8b_06322</name>
</gene>
<evidence type="ECO:0000256" key="9">
    <source>
        <dbReference type="SAM" id="Phobius"/>
    </source>
</evidence>
<dbReference type="EMBL" id="CP072757">
    <property type="protein sequence ID" value="QUC22081.1"/>
    <property type="molecule type" value="Genomic_DNA"/>
</dbReference>
<dbReference type="Pfam" id="PF06645">
    <property type="entry name" value="SPC12"/>
    <property type="match status" value="1"/>
</dbReference>
<accession>A0A8E5MJH8</accession>
<comment type="function">
    <text evidence="8">Component of the signal peptidase complex (SPC) which catalyzes the cleavage of N-terminal signal sequences from nascent proteins as they are translocated into the lumen of the endoplasmic reticulum. Dispensable for SPC enzymatic activity.</text>
</comment>
<dbReference type="GeneID" id="66067099"/>
<keyword evidence="11" id="KW-1185">Reference proteome</keyword>
<keyword evidence="5" id="KW-0256">Endoplasmic reticulum</keyword>
<sequence>MADELLDKVRDLLEGQIDFDGQRQTEAITTSLLPLSALVAFAIGYQLQDIQKTVYIGLAGTALTFLVVVPPWPFYKSKPIKWLPAGAGWQ</sequence>
<dbReference type="GO" id="GO:0005787">
    <property type="term" value="C:signal peptidase complex"/>
    <property type="evidence" value="ECO:0007669"/>
    <property type="project" value="InterPro"/>
</dbReference>
<dbReference type="KEGG" id="uvi:66067099"/>
<comment type="similarity">
    <text evidence="2">Belongs to the SPCS1 family.</text>
</comment>
<feature type="transmembrane region" description="Helical" evidence="9">
    <location>
        <begin position="54"/>
        <end position="74"/>
    </location>
</feature>
<dbReference type="GO" id="GO:0045047">
    <property type="term" value="P:protein targeting to ER"/>
    <property type="evidence" value="ECO:0007669"/>
    <property type="project" value="TreeGrafter"/>
</dbReference>
<dbReference type="InterPro" id="IPR009542">
    <property type="entry name" value="Spc1/SPCS1"/>
</dbReference>
<dbReference type="PANTHER" id="PTHR13202:SF0">
    <property type="entry name" value="SIGNAL PEPTIDASE COMPLEX SUBUNIT 1"/>
    <property type="match status" value="1"/>
</dbReference>
<dbReference type="AlphaFoldDB" id="A0A8E5MJH8"/>
<dbReference type="Proteomes" id="UP000027002">
    <property type="component" value="Chromosome 5"/>
</dbReference>
<dbReference type="OrthoDB" id="263893at2759"/>
<reference evidence="10" key="1">
    <citation type="submission" date="2020-03" db="EMBL/GenBank/DDBJ databases">
        <title>A mixture of massive structural variations and highly conserved coding sequences in Ustilaginoidea virens genome.</title>
        <authorList>
            <person name="Zhang K."/>
            <person name="Zhao Z."/>
            <person name="Zhang Z."/>
            <person name="Li Y."/>
            <person name="Hsiang T."/>
            <person name="Sun W."/>
        </authorList>
    </citation>
    <scope>NUCLEOTIDE SEQUENCE</scope>
    <source>
        <strain evidence="10">UV-8b</strain>
    </source>
</reference>
<evidence type="ECO:0000256" key="3">
    <source>
        <dbReference type="ARBA" id="ARBA00017059"/>
    </source>
</evidence>
<keyword evidence="4 9" id="KW-0812">Transmembrane</keyword>
<protein>
    <recommendedName>
        <fullName evidence="3">Signal peptidase complex subunit 1</fullName>
    </recommendedName>
</protein>
<dbReference type="GO" id="GO:0006465">
    <property type="term" value="P:signal peptide processing"/>
    <property type="evidence" value="ECO:0007669"/>
    <property type="project" value="InterPro"/>
</dbReference>
<organism evidence="10 11">
    <name type="scientific">Ustilaginoidea virens</name>
    <name type="common">Rice false smut fungus</name>
    <name type="synonym">Villosiclava virens</name>
    <dbReference type="NCBI Taxonomy" id="1159556"/>
    <lineage>
        <taxon>Eukaryota</taxon>
        <taxon>Fungi</taxon>
        <taxon>Dikarya</taxon>
        <taxon>Ascomycota</taxon>
        <taxon>Pezizomycotina</taxon>
        <taxon>Sordariomycetes</taxon>
        <taxon>Hypocreomycetidae</taxon>
        <taxon>Hypocreales</taxon>
        <taxon>Clavicipitaceae</taxon>
        <taxon>Ustilaginoidea</taxon>
    </lineage>
</organism>
<dbReference type="PANTHER" id="PTHR13202">
    <property type="entry name" value="MICROSOMAL SIGNAL PEPTIDASE 12 KDA SUBUNIT"/>
    <property type="match status" value="1"/>
</dbReference>
<name>A0A8E5MJH8_USTVR</name>
<dbReference type="RefSeq" id="XP_042999754.1">
    <property type="nucleotide sequence ID" value="XM_043143819.1"/>
</dbReference>
<comment type="subcellular location">
    <subcellularLocation>
        <location evidence="1">Endoplasmic reticulum membrane</location>
        <topology evidence="1">Multi-pass membrane protein</topology>
    </subcellularLocation>
</comment>